<evidence type="ECO:0000313" key="4">
    <source>
        <dbReference type="EMBL" id="CCI52251.1"/>
    </source>
</evidence>
<feature type="coiled-coil region" evidence="1">
    <location>
        <begin position="444"/>
        <end position="471"/>
    </location>
</feature>
<evidence type="ECO:0000259" key="2">
    <source>
        <dbReference type="Pfam" id="PF06527"/>
    </source>
</evidence>
<accession>A0A077M4P7</accession>
<comment type="caution">
    <text evidence="4">The sequence shown here is derived from an EMBL/GenBank/DDBJ whole genome shotgun (WGS) entry which is preliminary data.</text>
</comment>
<reference evidence="4" key="1">
    <citation type="submission" date="2012-05" db="EMBL/GenBank/DDBJ databases">
        <authorList>
            <person name="McIlroy S."/>
        </authorList>
    </citation>
    <scope>NUCLEOTIDE SEQUENCE</scope>
    <source>
        <strain evidence="4">Ben 74</strain>
    </source>
</reference>
<proteinExistence type="predicted"/>
<keyword evidence="5" id="KW-1185">Reference proteome</keyword>
<evidence type="ECO:0000256" key="1">
    <source>
        <dbReference type="SAM" id="Coils"/>
    </source>
</evidence>
<sequence length="549" mass="59980">MLADNAESDLPTLVNLAPGEALDAYLERVADANYLTTARLIEMVRAGHGSTTAYLMLAPTPATLKRIAHLTGAAAAALQNATLAAYDGTSLDLHGLDPAHQSSFRTIAARGWIPGHGTQICPQCLADDGIWRITWRLPTTTVCRTHGTYLLATCPGCQRPFRDQRHSPLRIVGSQTLCGNPLGQGPRKQCRVDLTTLAAEPADDACLQRQARQDTADAAGAVATFAGQLAAPEFTTTLRSLTALLLHLAAASRTPVNLPSWARDVADAGTPRVRRWSIRPPQDSVLRSRPLTAADHILASEDLDTAATRFGSWLEHLHDVPEGRLGWLADHTRMTPTLTRLVMAAHAPRRRLSHLLDQQPPLTASTRQIPQVLPQHLVRDHLGGLFDSRPATIGLFASLCLAKTHPHVHSWADAARELRLPPELGERTARACSASMTASPADVAAALARAARRLEIDYRAMEDRVQHLARTKRWFRRWSRHNCRGTRPGSRAYALRWLWLEVAHGHPATVAVAANPRSYRKFARLLTEEQATTLAGAIATSPHTTQESR</sequence>
<dbReference type="InterPro" id="IPR009492">
    <property type="entry name" value="TniQ"/>
</dbReference>
<evidence type="ECO:0000313" key="3">
    <source>
        <dbReference type="EMBL" id="CCI51758.1"/>
    </source>
</evidence>
<dbReference type="OrthoDB" id="9036115at2"/>
<name>A0A077M4P7_9MICO</name>
<gene>
    <name evidence="3" type="ORF">BN13_1210011</name>
    <name evidence="4" type="ORF">BN13_1510011</name>
</gene>
<keyword evidence="1" id="KW-0175">Coiled coil</keyword>
<reference evidence="4 5" key="2">
    <citation type="journal article" date="2013" name="ISME J.">
        <title>A metabolic model for members of the genus Tetrasphaera involved in enhanced biological phosphorus removal.</title>
        <authorList>
            <person name="Kristiansen R."/>
            <person name="Nguyen H.T.T."/>
            <person name="Saunders A.M."/>
            <person name="Nielsen J.L."/>
            <person name="Wimmer R."/>
            <person name="Le V.Q."/>
            <person name="McIlroy S.J."/>
            <person name="Petrovski S."/>
            <person name="Seviour R.J."/>
            <person name="Calteau A."/>
            <person name="Nielsen K.L."/>
            <person name="Nielsen P.H."/>
        </authorList>
    </citation>
    <scope>NUCLEOTIDE SEQUENCE [LARGE SCALE GENOMIC DNA]</scope>
    <source>
        <strain evidence="4 5">Ben 74</strain>
    </source>
</reference>
<dbReference type="STRING" id="1193518.BN13_1210011"/>
<evidence type="ECO:0000313" key="5">
    <source>
        <dbReference type="Proteomes" id="UP000035720"/>
    </source>
</evidence>
<dbReference type="EMBL" id="CAJC01000026">
    <property type="protein sequence ID" value="CCI51758.1"/>
    <property type="molecule type" value="Genomic_DNA"/>
</dbReference>
<dbReference type="Pfam" id="PF06527">
    <property type="entry name" value="TniQ"/>
    <property type="match status" value="1"/>
</dbReference>
<feature type="domain" description="TniQ" evidence="2">
    <location>
        <begin position="14"/>
        <end position="150"/>
    </location>
</feature>
<dbReference type="EMBL" id="CAJC01000059">
    <property type="protein sequence ID" value="CCI52251.1"/>
    <property type="molecule type" value="Genomic_DNA"/>
</dbReference>
<organism evidence="4 5">
    <name type="scientific">Nostocoides jenkinsii Ben 74</name>
    <dbReference type="NCBI Taxonomy" id="1193518"/>
    <lineage>
        <taxon>Bacteria</taxon>
        <taxon>Bacillati</taxon>
        <taxon>Actinomycetota</taxon>
        <taxon>Actinomycetes</taxon>
        <taxon>Micrococcales</taxon>
        <taxon>Intrasporangiaceae</taxon>
        <taxon>Nostocoides</taxon>
    </lineage>
</organism>
<protein>
    <recommendedName>
        <fullName evidence="2">TniQ domain-containing protein</fullName>
    </recommendedName>
</protein>
<dbReference type="Proteomes" id="UP000035720">
    <property type="component" value="Unassembled WGS sequence"/>
</dbReference>
<dbReference type="AlphaFoldDB" id="A0A077M4P7"/>
<dbReference type="RefSeq" id="WP_048548099.1">
    <property type="nucleotide sequence ID" value="NZ_HF571038.1"/>
</dbReference>